<dbReference type="PANTHER" id="PTHR14149">
    <property type="entry name" value="RAS GTPASE-ACTIVATING PROTEIN WITH IQ MOTIF"/>
    <property type="match status" value="1"/>
</dbReference>
<dbReference type="GO" id="GO:0005516">
    <property type="term" value="F:calmodulin binding"/>
    <property type="evidence" value="ECO:0007669"/>
    <property type="project" value="TreeGrafter"/>
</dbReference>
<dbReference type="GO" id="GO:0005096">
    <property type="term" value="F:GTPase activator activity"/>
    <property type="evidence" value="ECO:0007669"/>
    <property type="project" value="TreeGrafter"/>
</dbReference>
<dbReference type="EMBL" id="JAKMXF010000318">
    <property type="protein sequence ID" value="KAI6649700.1"/>
    <property type="molecule type" value="Genomic_DNA"/>
</dbReference>
<feature type="domain" description="RasGAP protein C-terminal" evidence="2">
    <location>
        <begin position="171"/>
        <end position="301"/>
    </location>
</feature>
<evidence type="ECO:0000313" key="4">
    <source>
        <dbReference type="Proteomes" id="UP001165289"/>
    </source>
</evidence>
<accession>A0AAV7JMU0</accession>
<evidence type="ECO:0000259" key="2">
    <source>
        <dbReference type="Pfam" id="PF03836"/>
    </source>
</evidence>
<dbReference type="AlphaFoldDB" id="A0AAV7JMU0"/>
<keyword evidence="4" id="KW-1185">Reference proteome</keyword>
<dbReference type="Proteomes" id="UP001165289">
    <property type="component" value="Unassembled WGS sequence"/>
</dbReference>
<dbReference type="PANTHER" id="PTHR14149:SF14">
    <property type="entry name" value="CALPONIN-HOMOLOGY (CH) DOMAIN-CONTAINING PROTEIN"/>
    <property type="match status" value="1"/>
</dbReference>
<gene>
    <name evidence="3" type="ORF">LOD99_6490</name>
</gene>
<reference evidence="3 4" key="1">
    <citation type="journal article" date="2023" name="BMC Biol.">
        <title>The compact genome of the sponge Oopsacas minuta (Hexactinellida) is lacking key metazoan core genes.</title>
        <authorList>
            <person name="Santini S."/>
            <person name="Schenkelaars Q."/>
            <person name="Jourda C."/>
            <person name="Duchesne M."/>
            <person name="Belahbib H."/>
            <person name="Rocher C."/>
            <person name="Selva M."/>
            <person name="Riesgo A."/>
            <person name="Vervoort M."/>
            <person name="Leys S.P."/>
            <person name="Kodjabachian L."/>
            <person name="Le Bivic A."/>
            <person name="Borchiellini C."/>
            <person name="Claverie J.M."/>
            <person name="Renard E."/>
        </authorList>
    </citation>
    <scope>NUCLEOTIDE SEQUENCE [LARGE SCALE GENOMIC DNA]</scope>
    <source>
        <strain evidence="3">SPO-2</strain>
    </source>
</reference>
<sequence>MISKPVVRLTAKDIISTHKLFVEHATVIAPEKDDVIHEILADLGTDLNLRNLVGDLPDLTTSSSEETREMFQEAGETEIALTLSSKHDQFDINEPTDSKAIFVQTKGMCVDLLRIQPGETLSDVLDTPPSEEIRKKFSDMIQRQIEKGHGDHLLIRRYTTALHTSNPTIDTVKSKIKRNLDILEEDGLVSRQTNYQEIINAIAKDITNQARHRKQRRVEKKRLNKTLTQLNEKESFHEEQYTFYQQYINSALENMAKARNLRGSGASGGAKATNTDFKSKSVKYSAQRLYEKGVILEIEGIQRFQYRSISIEIRQIDASKFEVHAKFLGNLVEKTELIIQDLLQLQFDGVTVCKIGSQVKVNVNLLIFLINKKLYGKLGKK</sequence>
<proteinExistence type="predicted"/>
<comment type="caution">
    <text evidence="3">The sequence shown here is derived from an EMBL/GenBank/DDBJ whole genome shotgun (WGS) entry which is preliminary data.</text>
</comment>
<dbReference type="Gene3D" id="1.10.506.10">
    <property type="entry name" value="GTPase Activation - p120gap, domain 1"/>
    <property type="match status" value="1"/>
</dbReference>
<dbReference type="GO" id="GO:0005938">
    <property type="term" value="C:cell cortex"/>
    <property type="evidence" value="ECO:0007669"/>
    <property type="project" value="TreeGrafter"/>
</dbReference>
<dbReference type="SUPFAM" id="SSF143885">
    <property type="entry name" value="RGC domain-like"/>
    <property type="match status" value="1"/>
</dbReference>
<dbReference type="InterPro" id="IPR008936">
    <property type="entry name" value="Rho_GTPase_activation_prot"/>
</dbReference>
<feature type="coiled-coil region" evidence="1">
    <location>
        <begin position="213"/>
        <end position="240"/>
    </location>
</feature>
<keyword evidence="1" id="KW-0175">Coiled coil</keyword>
<dbReference type="Pfam" id="PF03836">
    <property type="entry name" value="RasGAP_C"/>
    <property type="match status" value="1"/>
</dbReference>
<evidence type="ECO:0000256" key="1">
    <source>
        <dbReference type="SAM" id="Coils"/>
    </source>
</evidence>
<organism evidence="3 4">
    <name type="scientific">Oopsacas minuta</name>
    <dbReference type="NCBI Taxonomy" id="111878"/>
    <lineage>
        <taxon>Eukaryota</taxon>
        <taxon>Metazoa</taxon>
        <taxon>Porifera</taxon>
        <taxon>Hexactinellida</taxon>
        <taxon>Hexasterophora</taxon>
        <taxon>Lyssacinosida</taxon>
        <taxon>Leucopsacidae</taxon>
        <taxon>Oopsacas</taxon>
    </lineage>
</organism>
<dbReference type="GO" id="GO:0051015">
    <property type="term" value="F:actin filament binding"/>
    <property type="evidence" value="ECO:0007669"/>
    <property type="project" value="TreeGrafter"/>
</dbReference>
<name>A0AAV7JMU0_9METZ</name>
<evidence type="ECO:0000313" key="3">
    <source>
        <dbReference type="EMBL" id="KAI6649700.1"/>
    </source>
</evidence>
<dbReference type="InterPro" id="IPR000593">
    <property type="entry name" value="RasGAP_C"/>
</dbReference>
<dbReference type="GO" id="GO:1903479">
    <property type="term" value="P:mitotic actomyosin contractile ring assembly actin filament organization"/>
    <property type="evidence" value="ECO:0007669"/>
    <property type="project" value="TreeGrafter"/>
</dbReference>
<protein>
    <submittedName>
        <fullName evidence="3">Ras GTPase-activating-like protein IQGAP1</fullName>
    </submittedName>
</protein>